<comment type="caution">
    <text evidence="1">The sequence shown here is derived from an EMBL/GenBank/DDBJ whole genome shotgun (WGS) entry which is preliminary data.</text>
</comment>
<name>A0A8S0TXF8_OLEEU</name>
<gene>
    <name evidence="1" type="ORF">OLEA9_A101912</name>
</gene>
<protein>
    <submittedName>
        <fullName evidence="1">Uncharacterized protein</fullName>
    </submittedName>
</protein>
<keyword evidence="2" id="KW-1185">Reference proteome</keyword>
<dbReference type="AlphaFoldDB" id="A0A8S0TXF8"/>
<proteinExistence type="predicted"/>
<reference evidence="1 2" key="1">
    <citation type="submission" date="2019-12" db="EMBL/GenBank/DDBJ databases">
        <authorList>
            <person name="Alioto T."/>
            <person name="Alioto T."/>
            <person name="Gomez Garrido J."/>
        </authorList>
    </citation>
    <scope>NUCLEOTIDE SEQUENCE [LARGE SCALE GENOMIC DNA]</scope>
</reference>
<feature type="non-terminal residue" evidence="1">
    <location>
        <position position="52"/>
    </location>
</feature>
<dbReference type="Proteomes" id="UP000594638">
    <property type="component" value="Unassembled WGS sequence"/>
</dbReference>
<evidence type="ECO:0000313" key="2">
    <source>
        <dbReference type="Proteomes" id="UP000594638"/>
    </source>
</evidence>
<sequence length="52" mass="6111">MEEYWEKLHRQRQSQCGKDESGEVMNKIKEQIAVMDVKNTAGCNDFVESFKD</sequence>
<dbReference type="Gramene" id="OE9A101912T1">
    <property type="protein sequence ID" value="OE9A101912C1"/>
    <property type="gene ID" value="OE9A101912"/>
</dbReference>
<accession>A0A8S0TXF8</accession>
<evidence type="ECO:0000313" key="1">
    <source>
        <dbReference type="EMBL" id="CAA3010676.1"/>
    </source>
</evidence>
<organism evidence="1 2">
    <name type="scientific">Olea europaea subsp. europaea</name>
    <dbReference type="NCBI Taxonomy" id="158383"/>
    <lineage>
        <taxon>Eukaryota</taxon>
        <taxon>Viridiplantae</taxon>
        <taxon>Streptophyta</taxon>
        <taxon>Embryophyta</taxon>
        <taxon>Tracheophyta</taxon>
        <taxon>Spermatophyta</taxon>
        <taxon>Magnoliopsida</taxon>
        <taxon>eudicotyledons</taxon>
        <taxon>Gunneridae</taxon>
        <taxon>Pentapetalae</taxon>
        <taxon>asterids</taxon>
        <taxon>lamiids</taxon>
        <taxon>Lamiales</taxon>
        <taxon>Oleaceae</taxon>
        <taxon>Oleeae</taxon>
        <taxon>Olea</taxon>
    </lineage>
</organism>
<dbReference type="EMBL" id="CACTIH010007349">
    <property type="protein sequence ID" value="CAA3010676.1"/>
    <property type="molecule type" value="Genomic_DNA"/>
</dbReference>